<organism evidence="1 2">
    <name type="scientific">Arthrobotrys oligospora (strain ATCC 24927 / CBS 115.81 / DSM 1491)</name>
    <name type="common">Nematode-trapping fungus</name>
    <name type="synonym">Didymozoophaga oligospora</name>
    <dbReference type="NCBI Taxonomy" id="756982"/>
    <lineage>
        <taxon>Eukaryota</taxon>
        <taxon>Fungi</taxon>
        <taxon>Dikarya</taxon>
        <taxon>Ascomycota</taxon>
        <taxon>Pezizomycotina</taxon>
        <taxon>Orbiliomycetes</taxon>
        <taxon>Orbiliales</taxon>
        <taxon>Orbiliaceae</taxon>
        <taxon>Orbilia</taxon>
        <taxon>Orbilia oligospora</taxon>
    </lineage>
</organism>
<dbReference type="HOGENOM" id="CLU_489122_0_0_1"/>
<dbReference type="Proteomes" id="UP000008784">
    <property type="component" value="Unassembled WGS sequence"/>
</dbReference>
<name>G1XE14_ARTOA</name>
<comment type="caution">
    <text evidence="1">The sequence shown here is derived from an EMBL/GenBank/DDBJ whole genome shotgun (WGS) entry which is preliminary data.</text>
</comment>
<reference evidence="1 2" key="1">
    <citation type="journal article" date="2011" name="PLoS Pathog.">
        <title>Genomic and proteomic analyses of the fungus Arthrobotrys oligospora provide insights into nematode-trap formation.</title>
        <authorList>
            <person name="Yang J."/>
            <person name="Wang L."/>
            <person name="Ji X."/>
            <person name="Feng Y."/>
            <person name="Li X."/>
            <person name="Zou C."/>
            <person name="Xu J."/>
            <person name="Ren Y."/>
            <person name="Mi Q."/>
            <person name="Wu J."/>
            <person name="Liu S."/>
            <person name="Liu Y."/>
            <person name="Huang X."/>
            <person name="Wang H."/>
            <person name="Niu X."/>
            <person name="Li J."/>
            <person name="Liang L."/>
            <person name="Luo Y."/>
            <person name="Ji K."/>
            <person name="Zhou W."/>
            <person name="Yu Z."/>
            <person name="Li G."/>
            <person name="Liu Y."/>
            <person name="Li L."/>
            <person name="Qiao M."/>
            <person name="Feng L."/>
            <person name="Zhang K.-Q."/>
        </authorList>
    </citation>
    <scope>NUCLEOTIDE SEQUENCE [LARGE SCALE GENOMIC DNA]</scope>
    <source>
        <strain evidence="2">ATCC 24927 / CBS 115.81 / DSM 1491</strain>
    </source>
</reference>
<dbReference type="AlphaFoldDB" id="G1XE14"/>
<dbReference type="RefSeq" id="XP_011122726.1">
    <property type="nucleotide sequence ID" value="XM_011124424.1"/>
</dbReference>
<dbReference type="InParanoid" id="G1XE14"/>
<keyword evidence="2" id="KW-1185">Reference proteome</keyword>
<evidence type="ECO:0000313" key="2">
    <source>
        <dbReference type="Proteomes" id="UP000008784"/>
    </source>
</evidence>
<protein>
    <recommendedName>
        <fullName evidence="3">F-box domain-containing protein</fullName>
    </recommendedName>
</protein>
<dbReference type="GeneID" id="22894051"/>
<dbReference type="EMBL" id="ADOT01000140">
    <property type="protein sequence ID" value="EGX48420.1"/>
    <property type="molecule type" value="Genomic_DNA"/>
</dbReference>
<sequence>MTTKTLESLPIDIKYSILTQLDDFRSLYSLCEASPVYASIYHRHQNLIDETICFQDIQNYRREALWLAVYRDRLCKFQPSGLEVLQSVAEYISYPSPPTNSTLVEEIKHGAAWGLLRKENIDPVAFATARTDVRLKWRNYSQYPVGKKEVDSLAKTHLFVLEVYQRFIKAELLKKCKISGSPSALEEGAKIEKISGRERFFLATVTEERRIVIAIYRLLLLVNLYFHYRRGFVNMRRDWGFWENIHIRTVRDFLVDEIEKVAKENIKGEDASAYRAITGLLLLHEMPDYRNIREDGSQLWSPAQLKRYIPFTHVKTDPSILQISKERNIPFWSHDSHNYHLSFEQSISYWNRNDHNYDLYFLHLTIFDGEKVDAEHPSIPHLPLHFPTGKKFLRRGADLGFCVYVIFGGDGHSESGMLGGSFAIDLTASVWDTWRLIQWGYRYCDWELWRYPETYWVYESLSCGLDGKCKIIVDRREELEEYDSGGWLGDGDEAEIPERFGIKRDNNCKGKIKISKGAKLAKGMRFKIPGKTACKKRFDGDHDELGDILDRKLDLDL</sequence>
<evidence type="ECO:0008006" key="3">
    <source>
        <dbReference type="Google" id="ProtNLM"/>
    </source>
</evidence>
<proteinExistence type="predicted"/>
<gene>
    <name evidence="1" type="ORF">AOL_s00080g49</name>
</gene>
<accession>G1XE14</accession>
<dbReference type="OrthoDB" id="5409143at2759"/>
<evidence type="ECO:0000313" key="1">
    <source>
        <dbReference type="EMBL" id="EGX48420.1"/>
    </source>
</evidence>